<dbReference type="Gene3D" id="3.80.10.10">
    <property type="entry name" value="Ribonuclease Inhibitor"/>
    <property type="match status" value="1"/>
</dbReference>
<accession>A0A067QB02</accession>
<dbReference type="AlphaFoldDB" id="A0A067QB02"/>
<dbReference type="Proteomes" id="UP000027265">
    <property type="component" value="Unassembled WGS sequence"/>
</dbReference>
<dbReference type="InterPro" id="IPR032675">
    <property type="entry name" value="LRR_dom_sf"/>
</dbReference>
<name>A0A067QB02_9AGAM</name>
<dbReference type="HOGENOM" id="CLU_036316_4_1_1"/>
<sequence>MPSIPGEITDIIIDHLHNDHPTLRSCSLTCRDWVASSRSHLFRVITLERAGDARRLQQLMTTSPGLAQYVRQLVISDPNVDSSWMAEILHLRPCFEQLEGLLLHRVNFLVPSTRNYFLLDAFTLTTLTIQECTIPANYLIRLLCTNTRLRNANILSNTIVQPVSNDAERRIGESCPLTSLRIRSFLGRYIKDAFSAIRTIDLPKIHHLSIPIMPIVIDIGDASQLLHSVGPSLRSLHLSISCPSIVVDSLVADIGTNPFFSHLPLLQTLKLSFPPEIRSNTLPLLLSRILSQVHSSSLKELIIAARYRSHYSQWNDLDRVLTSPSFDGLRKFVLNLYFPPPASIGEMNNVALAVRMGLSKVESRGILDFHVYQSSRIRS</sequence>
<dbReference type="EMBL" id="KL197715">
    <property type="protein sequence ID" value="KDQ59761.1"/>
    <property type="molecule type" value="Genomic_DNA"/>
</dbReference>
<keyword evidence="2" id="KW-1185">Reference proteome</keyword>
<dbReference type="STRING" id="933084.A0A067QB02"/>
<dbReference type="InParanoid" id="A0A067QB02"/>
<gene>
    <name evidence="1" type="ORF">JAAARDRAFT_205736</name>
</gene>
<evidence type="ECO:0008006" key="3">
    <source>
        <dbReference type="Google" id="ProtNLM"/>
    </source>
</evidence>
<evidence type="ECO:0000313" key="2">
    <source>
        <dbReference type="Proteomes" id="UP000027265"/>
    </source>
</evidence>
<evidence type="ECO:0000313" key="1">
    <source>
        <dbReference type="EMBL" id="KDQ59761.1"/>
    </source>
</evidence>
<organism evidence="1 2">
    <name type="scientific">Jaapia argillacea MUCL 33604</name>
    <dbReference type="NCBI Taxonomy" id="933084"/>
    <lineage>
        <taxon>Eukaryota</taxon>
        <taxon>Fungi</taxon>
        <taxon>Dikarya</taxon>
        <taxon>Basidiomycota</taxon>
        <taxon>Agaricomycotina</taxon>
        <taxon>Agaricomycetes</taxon>
        <taxon>Agaricomycetidae</taxon>
        <taxon>Jaapiales</taxon>
        <taxon>Jaapiaceae</taxon>
        <taxon>Jaapia</taxon>
    </lineage>
</organism>
<reference evidence="2" key="1">
    <citation type="journal article" date="2014" name="Proc. Natl. Acad. Sci. U.S.A.">
        <title>Extensive sampling of basidiomycete genomes demonstrates inadequacy of the white-rot/brown-rot paradigm for wood decay fungi.</title>
        <authorList>
            <person name="Riley R."/>
            <person name="Salamov A.A."/>
            <person name="Brown D.W."/>
            <person name="Nagy L.G."/>
            <person name="Floudas D."/>
            <person name="Held B.W."/>
            <person name="Levasseur A."/>
            <person name="Lombard V."/>
            <person name="Morin E."/>
            <person name="Otillar R."/>
            <person name="Lindquist E.A."/>
            <person name="Sun H."/>
            <person name="LaButti K.M."/>
            <person name="Schmutz J."/>
            <person name="Jabbour D."/>
            <person name="Luo H."/>
            <person name="Baker S.E."/>
            <person name="Pisabarro A.G."/>
            <person name="Walton J.D."/>
            <person name="Blanchette R.A."/>
            <person name="Henrissat B."/>
            <person name="Martin F."/>
            <person name="Cullen D."/>
            <person name="Hibbett D.S."/>
            <person name="Grigoriev I.V."/>
        </authorList>
    </citation>
    <scope>NUCLEOTIDE SEQUENCE [LARGE SCALE GENOMIC DNA]</scope>
    <source>
        <strain evidence="2">MUCL 33604</strain>
    </source>
</reference>
<protein>
    <recommendedName>
        <fullName evidence="3">F-box domain-containing protein</fullName>
    </recommendedName>
</protein>
<proteinExistence type="predicted"/>
<dbReference type="OrthoDB" id="2921803at2759"/>